<dbReference type="InterPro" id="IPR006571">
    <property type="entry name" value="TLDc_dom"/>
</dbReference>
<evidence type="ECO:0000313" key="3">
    <source>
        <dbReference type="Proteomes" id="UP000789342"/>
    </source>
</evidence>
<evidence type="ECO:0000313" key="2">
    <source>
        <dbReference type="EMBL" id="CAG8617204.1"/>
    </source>
</evidence>
<feature type="non-terminal residue" evidence="2">
    <location>
        <position position="1"/>
    </location>
</feature>
<feature type="domain" description="TLDc" evidence="1">
    <location>
        <begin position="38"/>
        <end position="212"/>
    </location>
</feature>
<gene>
    <name evidence="2" type="ORF">AMORRO_LOCUS8495</name>
</gene>
<dbReference type="Proteomes" id="UP000789342">
    <property type="component" value="Unassembled WGS sequence"/>
</dbReference>
<name>A0A9N9CZV1_9GLOM</name>
<sequence>DLAQHIIAPQLSVSSIILPARDLTILELPVREINVASSVITNEHAAQISSWIDGVTHNVENNPYKFDLLIRGSKDGFEYSTFWEKCSKKKRLVVVLEVEQTGEKLGGYNPVGWEPYKWDGYTQSYSCTNDSFIFSLKTENTSHSTISRVRNSLRAINNNYQGGPSFGSLDFLLQGNFKTGKNCYCQKNDYENPIRSDCRGFSVKDYEVFQVRLRTENE</sequence>
<protein>
    <submittedName>
        <fullName evidence="2">17989_t:CDS:1</fullName>
    </submittedName>
</protein>
<reference evidence="2" key="1">
    <citation type="submission" date="2021-06" db="EMBL/GenBank/DDBJ databases">
        <authorList>
            <person name="Kallberg Y."/>
            <person name="Tangrot J."/>
            <person name="Rosling A."/>
        </authorList>
    </citation>
    <scope>NUCLEOTIDE SEQUENCE</scope>
    <source>
        <strain evidence="2">CL551</strain>
    </source>
</reference>
<dbReference type="AlphaFoldDB" id="A0A9N9CZV1"/>
<organism evidence="2 3">
    <name type="scientific">Acaulospora morrowiae</name>
    <dbReference type="NCBI Taxonomy" id="94023"/>
    <lineage>
        <taxon>Eukaryota</taxon>
        <taxon>Fungi</taxon>
        <taxon>Fungi incertae sedis</taxon>
        <taxon>Mucoromycota</taxon>
        <taxon>Glomeromycotina</taxon>
        <taxon>Glomeromycetes</taxon>
        <taxon>Diversisporales</taxon>
        <taxon>Acaulosporaceae</taxon>
        <taxon>Acaulospora</taxon>
    </lineage>
</organism>
<dbReference type="OrthoDB" id="2444305at2759"/>
<dbReference type="EMBL" id="CAJVPV010007303">
    <property type="protein sequence ID" value="CAG8617204.1"/>
    <property type="molecule type" value="Genomic_DNA"/>
</dbReference>
<proteinExistence type="predicted"/>
<dbReference type="PROSITE" id="PS51886">
    <property type="entry name" value="TLDC"/>
    <property type="match status" value="1"/>
</dbReference>
<dbReference type="Pfam" id="PF07534">
    <property type="entry name" value="TLD"/>
    <property type="match status" value="1"/>
</dbReference>
<evidence type="ECO:0000259" key="1">
    <source>
        <dbReference type="PROSITE" id="PS51886"/>
    </source>
</evidence>
<accession>A0A9N9CZV1</accession>
<keyword evidence="3" id="KW-1185">Reference proteome</keyword>
<comment type="caution">
    <text evidence="2">The sequence shown here is derived from an EMBL/GenBank/DDBJ whole genome shotgun (WGS) entry which is preliminary data.</text>
</comment>
<dbReference type="SMART" id="SM00584">
    <property type="entry name" value="TLDc"/>
    <property type="match status" value="1"/>
</dbReference>